<name>G5GFH5_9FIRM</name>
<feature type="coiled-coil region" evidence="1">
    <location>
        <begin position="1256"/>
        <end position="1283"/>
    </location>
</feature>
<feature type="region of interest" description="Disordered" evidence="2">
    <location>
        <begin position="1333"/>
        <end position="1369"/>
    </location>
</feature>
<keyword evidence="5" id="KW-1185">Reference proteome</keyword>
<evidence type="ECO:0000313" key="4">
    <source>
        <dbReference type="EMBL" id="EHI56452.1"/>
    </source>
</evidence>
<dbReference type="STRING" id="679200.HMPREF9333_00314"/>
<comment type="caution">
    <text evidence="4">The sequence shown here is derived from an EMBL/GenBank/DDBJ whole genome shotgun (WGS) entry which is preliminary data.</text>
</comment>
<keyword evidence="1" id="KW-0175">Coiled coil</keyword>
<accession>G5GFH5</accession>
<dbReference type="EMBL" id="ACZL01000007">
    <property type="protein sequence ID" value="EHI56452.1"/>
    <property type="molecule type" value="Genomic_DNA"/>
</dbReference>
<reference evidence="4 5" key="1">
    <citation type="submission" date="2011-08" db="EMBL/GenBank/DDBJ databases">
        <title>The Genome Sequence of Johnsonella ignava ATCC 51276.</title>
        <authorList>
            <consortium name="The Broad Institute Genome Sequencing Platform"/>
            <person name="Earl A."/>
            <person name="Ward D."/>
            <person name="Feldgarden M."/>
            <person name="Gevers D."/>
            <person name="Izard J."/>
            <person name="Blanton J.M."/>
            <person name="Baranova O.V."/>
            <person name="Dewhirst F.E."/>
            <person name="Young S.K."/>
            <person name="Zeng Q."/>
            <person name="Gargeya S."/>
            <person name="Fitzgerald M."/>
            <person name="Haas B."/>
            <person name="Abouelleil A."/>
            <person name="Alvarado L."/>
            <person name="Arachchi H.M."/>
            <person name="Berlin A."/>
            <person name="Brown A."/>
            <person name="Chapman S.B."/>
            <person name="Chen Z."/>
            <person name="Dunbar C."/>
            <person name="Freedman E."/>
            <person name="Gearin G."/>
            <person name="Gellesch M."/>
            <person name="Goldberg J."/>
            <person name="Griggs A."/>
            <person name="Gujja S."/>
            <person name="Heiman D."/>
            <person name="Howarth C."/>
            <person name="Larson L."/>
            <person name="Lui A."/>
            <person name="MacDonald P.J.P."/>
            <person name="Montmayeur A."/>
            <person name="Murphy C."/>
            <person name="Neiman D."/>
            <person name="Pearson M."/>
            <person name="Priest M."/>
            <person name="Roberts A."/>
            <person name="Saif S."/>
            <person name="Shea T."/>
            <person name="Shenoy N."/>
            <person name="Sisk P."/>
            <person name="Stolte C."/>
            <person name="Sykes S."/>
            <person name="Wortman J."/>
            <person name="Nusbaum C."/>
            <person name="Birren B."/>
        </authorList>
    </citation>
    <scope>NUCLEOTIDE SEQUENCE [LARGE SCALE GENOMIC DNA]</scope>
    <source>
        <strain evidence="4 5">ATCC 51276</strain>
    </source>
</reference>
<evidence type="ECO:0008006" key="6">
    <source>
        <dbReference type="Google" id="ProtNLM"/>
    </source>
</evidence>
<protein>
    <recommendedName>
        <fullName evidence="6">Fibronectin type-III domain-containing protein</fullName>
    </recommendedName>
</protein>
<dbReference type="SUPFAM" id="SSF69360">
    <property type="entry name" value="Cell wall binding repeat"/>
    <property type="match status" value="1"/>
</dbReference>
<evidence type="ECO:0000313" key="5">
    <source>
        <dbReference type="Proteomes" id="UP000003011"/>
    </source>
</evidence>
<dbReference type="OrthoDB" id="2008319at2"/>
<dbReference type="PATRIC" id="fig|679200.3.peg.336"/>
<dbReference type="Proteomes" id="UP000003011">
    <property type="component" value="Unassembled WGS sequence"/>
</dbReference>
<feature type="chain" id="PRO_5003477245" description="Fibronectin type-III domain-containing protein" evidence="3">
    <location>
        <begin position="32"/>
        <end position="1540"/>
    </location>
</feature>
<dbReference type="eggNOG" id="COG5263">
    <property type="taxonomic scope" value="Bacteria"/>
</dbReference>
<feature type="compositionally biased region" description="Gly residues" evidence="2">
    <location>
        <begin position="1335"/>
        <end position="1359"/>
    </location>
</feature>
<keyword evidence="3" id="KW-0732">Signal</keyword>
<sequence length="1540" mass="167577">MKKFNFKRHIAFMLSAGMVFSMLAPAVPAYAADYKNFSFNLGIYNTNEGVSLPDLVSGGVQNVKQRYPNLPVDTNKNGQPDTSVTPNDNLEMPWWDVEWDTFTANPAQGTKPAATWNGVNFNFDGYALAGWYENRYDSNPTQQRVNKLPKNFPPGSGTKTYYARYVSDGTKYNFKVKHIDSSGLSVFGTGVTEKEETSQNQVLVTIQARPKVIPGLKANLNPASDISMFNPNTTVPASKTYSQYGFTVDPDNNVTGSVVNKDMEVKYTYVVDTSKTFGLSSEHVYLSADGTSIANSKMERAPLSAGASIASADARVIQPDQTAITPQNGNTQPRYLLVTADGVNPKTGTSGFGGGDVKAPYYTSGTTPDVSRYVVAHAATFESGYKIGGNMPNQALGVRYTYVPNPDYRVHISVQYVDENDQPILDLVKDKLGSSWDNSWVVNNNDNTVEFPVVPNGTANIPVPSLTDSGYGAPQYVYTSNALDVTNTTNNYNPATNSGTYGVTIGGNTVGMKITYTKDPGSWATLVINKEGSGTLTDRLSGAEYDNAQPRPISLKKNNDGTVSVGLDILPTASQPYGYEFDGYYVTGTSTKVPDTGTINIGAPYTLTAKFKQNANWKTFTFKFSGSNGYMVPSGGKSISINPLDGATGQQRVLTFTDLQSEYATEFPQVVADGGYDIKWYDQNGNEIDGNTDMAAMPDGAVFTAYAVSNTPYVSRTPNAEGVINETTGFASINMLPASDGQVYSSRPDAYYAVTDEAGNIVRLIRNSDLQAANGVIGGVAPGRRYKLYELESNRSNSGTLAEGGNIADAASTVSNPPKDVTVPVSVQPQVDIDADNDRKNQVTINPVTPNTKYALLDSNGNIVRGADWTSPRAGENSITFGNLTPGETYYVVAKPASGDNTAANDPSLERLPFVASASVTTNEHKLKFVDIEVGGAGLTLSNPPADYSNVTEGHVTDVEAPLVYNGKTFAQWNVIEGPASAVNGALSGRNIRVTMPRANLTLQPFYAAFGTHSDWNVPAVTVSPNVDNKNVGIKIPELPIVPGTKLRVRAEKTAVSSGALADVSSQEINRIGGGRYRGLWELKIRLEKSTDGGSNWSDYTPPAGHENVHAYIESGKLNPNREYSLYKIATASSAERIDGVIDPNWQNPNSGYSGQFEHDFELGSKYILGYITPATNRVTIKENINNTRVAQFDVGERQTVNDFRDQYASHIRSTPFIESDGVKWTYLGLSYSGSNYDPFDENMMLTDDVTLYIYYENDRDQRNSAESRLNQLKAEAEALLNNSGLTGLQRRNLRAALQEAIDALTKTAPRKSSTDELQQMISRLEAVLNDIRRGGSGNNGNSGGGGGRSGGGGGGGSSRGINTNNPSIKVGQDGDWELVDAANHIWHFKLKNGTKVKGWAKLSYSYNGTTKTEWYHFADNNVMDSGWYYDVEGATWYYLSEDHNGFFGEMKTGWYYSESDKKWYYLNPANGGMITGWSLIDGKWYYMAVSANVQSWFYNDNIKKWEYRTDVAHPYGSLYVSETTPDGYNVGSDGAWNSN</sequence>
<evidence type="ECO:0000256" key="3">
    <source>
        <dbReference type="SAM" id="SignalP"/>
    </source>
</evidence>
<dbReference type="HOGENOM" id="CLU_246829_0_0_9"/>
<feature type="signal peptide" evidence="3">
    <location>
        <begin position="1"/>
        <end position="31"/>
    </location>
</feature>
<proteinExistence type="predicted"/>
<dbReference type="RefSeq" id="WP_005539340.1">
    <property type="nucleotide sequence ID" value="NZ_JH378829.1"/>
</dbReference>
<evidence type="ECO:0000256" key="2">
    <source>
        <dbReference type="SAM" id="MobiDB-lite"/>
    </source>
</evidence>
<gene>
    <name evidence="4" type="ORF">HMPREF9333_00314</name>
</gene>
<dbReference type="Gene3D" id="2.10.270.10">
    <property type="entry name" value="Cholin Binding"/>
    <property type="match status" value="1"/>
</dbReference>
<organism evidence="4 5">
    <name type="scientific">Johnsonella ignava ATCC 51276</name>
    <dbReference type="NCBI Taxonomy" id="679200"/>
    <lineage>
        <taxon>Bacteria</taxon>
        <taxon>Bacillati</taxon>
        <taxon>Bacillota</taxon>
        <taxon>Clostridia</taxon>
        <taxon>Lachnospirales</taxon>
        <taxon>Lachnospiraceae</taxon>
        <taxon>Johnsonella</taxon>
    </lineage>
</organism>
<evidence type="ECO:0000256" key="1">
    <source>
        <dbReference type="SAM" id="Coils"/>
    </source>
</evidence>